<dbReference type="GO" id="GO:0005506">
    <property type="term" value="F:iron ion binding"/>
    <property type="evidence" value="ECO:0007669"/>
    <property type="project" value="InterPro"/>
</dbReference>
<reference evidence="12" key="1">
    <citation type="journal article" date="2023" name="Mol. Ecol. Resour.">
        <title>Chromosome-level genome assembly of a triploid poplar Populus alba 'Berolinensis'.</title>
        <authorList>
            <person name="Chen S."/>
            <person name="Yu Y."/>
            <person name="Wang X."/>
            <person name="Wang S."/>
            <person name="Zhang T."/>
            <person name="Zhou Y."/>
            <person name="He R."/>
            <person name="Meng N."/>
            <person name="Wang Y."/>
            <person name="Liu W."/>
            <person name="Liu Z."/>
            <person name="Liu J."/>
            <person name="Guo Q."/>
            <person name="Huang H."/>
            <person name="Sederoff R.R."/>
            <person name="Wang G."/>
            <person name="Qu G."/>
            <person name="Chen S."/>
        </authorList>
    </citation>
    <scope>NUCLEOTIDE SEQUENCE</scope>
    <source>
        <strain evidence="12">SC-2020</strain>
    </source>
</reference>
<dbReference type="CDD" id="cd11072">
    <property type="entry name" value="CYP71-like"/>
    <property type="match status" value="1"/>
</dbReference>
<dbReference type="Gene3D" id="1.10.630.10">
    <property type="entry name" value="Cytochrome P450"/>
    <property type="match status" value="1"/>
</dbReference>
<protein>
    <submittedName>
        <fullName evidence="12">Premnaspirodiene oxygenase-like</fullName>
    </submittedName>
</protein>
<dbReference type="GO" id="GO:0020037">
    <property type="term" value="F:heme binding"/>
    <property type="evidence" value="ECO:0007669"/>
    <property type="project" value="InterPro"/>
</dbReference>
<dbReference type="PANTHER" id="PTHR47955">
    <property type="entry name" value="CYTOCHROME P450 FAMILY 71 PROTEIN"/>
    <property type="match status" value="1"/>
</dbReference>
<comment type="similarity">
    <text evidence="2 9">Belongs to the cytochrome P450 family.</text>
</comment>
<dbReference type="AlphaFoldDB" id="A0AAD6Q5Y3"/>
<evidence type="ECO:0000256" key="11">
    <source>
        <dbReference type="SAM" id="Phobius"/>
    </source>
</evidence>
<feature type="transmembrane region" description="Helical" evidence="11">
    <location>
        <begin position="63"/>
        <end position="83"/>
    </location>
</feature>
<keyword evidence="6 8" id="KW-0408">Iron</keyword>
<keyword evidence="11" id="KW-1133">Transmembrane helix</keyword>
<dbReference type="InterPro" id="IPR017972">
    <property type="entry name" value="Cyt_P450_CS"/>
</dbReference>
<accession>A0AAD6Q5Y3</accession>
<keyword evidence="7 9" id="KW-0503">Monooxygenase</keyword>
<keyword evidence="11" id="KW-0472">Membrane</keyword>
<dbReference type="Pfam" id="PF00067">
    <property type="entry name" value="p450"/>
    <property type="match status" value="1"/>
</dbReference>
<dbReference type="InterPro" id="IPR001128">
    <property type="entry name" value="Cyt_P450"/>
</dbReference>
<evidence type="ECO:0000313" key="12">
    <source>
        <dbReference type="EMBL" id="KAJ6980107.1"/>
    </source>
</evidence>
<comment type="caution">
    <text evidence="12">The sequence shown here is derived from an EMBL/GenBank/DDBJ whole genome shotgun (WGS) entry which is preliminary data.</text>
</comment>
<evidence type="ECO:0000256" key="8">
    <source>
        <dbReference type="PIRSR" id="PIRSR602401-1"/>
    </source>
</evidence>
<dbReference type="InterPro" id="IPR036396">
    <property type="entry name" value="Cyt_P450_sf"/>
</dbReference>
<feature type="binding site" description="axial binding residue" evidence="8">
    <location>
        <position position="504"/>
    </location>
    <ligand>
        <name>heme</name>
        <dbReference type="ChEBI" id="CHEBI:30413"/>
    </ligand>
    <ligandPart>
        <name>Fe</name>
        <dbReference type="ChEBI" id="CHEBI:18248"/>
    </ligandPart>
</feature>
<dbReference type="FunFam" id="1.10.630.10:FF:000043">
    <property type="entry name" value="Cytochrome P450 99A2"/>
    <property type="match status" value="1"/>
</dbReference>
<gene>
    <name evidence="12" type="ORF">NC653_028050</name>
</gene>
<dbReference type="EMBL" id="JAQIZT010000011">
    <property type="protein sequence ID" value="KAJ6980107.1"/>
    <property type="molecule type" value="Genomic_DNA"/>
</dbReference>
<evidence type="ECO:0000313" key="13">
    <source>
        <dbReference type="Proteomes" id="UP001164929"/>
    </source>
</evidence>
<name>A0AAD6Q5Y3_9ROSI</name>
<evidence type="ECO:0000256" key="7">
    <source>
        <dbReference type="ARBA" id="ARBA00023033"/>
    </source>
</evidence>
<evidence type="ECO:0000256" key="3">
    <source>
        <dbReference type="ARBA" id="ARBA00022617"/>
    </source>
</evidence>
<comment type="cofactor">
    <cofactor evidence="1 8">
        <name>heme</name>
        <dbReference type="ChEBI" id="CHEBI:30413"/>
    </cofactor>
</comment>
<dbReference type="PRINTS" id="PR00463">
    <property type="entry name" value="EP450I"/>
</dbReference>
<dbReference type="SUPFAM" id="SSF48264">
    <property type="entry name" value="Cytochrome P450"/>
    <property type="match status" value="1"/>
</dbReference>
<organism evidence="12 13">
    <name type="scientific">Populus alba x Populus x berolinensis</name>
    <dbReference type="NCBI Taxonomy" id="444605"/>
    <lineage>
        <taxon>Eukaryota</taxon>
        <taxon>Viridiplantae</taxon>
        <taxon>Streptophyta</taxon>
        <taxon>Embryophyta</taxon>
        <taxon>Tracheophyta</taxon>
        <taxon>Spermatophyta</taxon>
        <taxon>Magnoliopsida</taxon>
        <taxon>eudicotyledons</taxon>
        <taxon>Gunneridae</taxon>
        <taxon>Pentapetalae</taxon>
        <taxon>rosids</taxon>
        <taxon>fabids</taxon>
        <taxon>Malpighiales</taxon>
        <taxon>Salicaceae</taxon>
        <taxon>Saliceae</taxon>
        <taxon>Populus</taxon>
    </lineage>
</organism>
<feature type="compositionally biased region" description="Polar residues" evidence="10">
    <location>
        <begin position="25"/>
        <end position="34"/>
    </location>
</feature>
<keyword evidence="5 9" id="KW-0560">Oxidoreductase</keyword>
<dbReference type="GO" id="GO:0016705">
    <property type="term" value="F:oxidoreductase activity, acting on paired donors, with incorporation or reduction of molecular oxygen"/>
    <property type="evidence" value="ECO:0007669"/>
    <property type="project" value="InterPro"/>
</dbReference>
<evidence type="ECO:0000256" key="6">
    <source>
        <dbReference type="ARBA" id="ARBA00023004"/>
    </source>
</evidence>
<evidence type="ECO:0000256" key="5">
    <source>
        <dbReference type="ARBA" id="ARBA00023002"/>
    </source>
</evidence>
<evidence type="ECO:0000256" key="4">
    <source>
        <dbReference type="ARBA" id="ARBA00022723"/>
    </source>
</evidence>
<evidence type="ECO:0000256" key="9">
    <source>
        <dbReference type="RuleBase" id="RU000461"/>
    </source>
</evidence>
<keyword evidence="4 8" id="KW-0479">Metal-binding</keyword>
<evidence type="ECO:0000256" key="10">
    <source>
        <dbReference type="SAM" id="MobiDB-lite"/>
    </source>
</evidence>
<sequence length="566" mass="63677">MKIGAYAPSPPSINRGGDRTEKSTSTHCVRNQSNQNQRELIPLSHFSSTVPVKNTISPPLQQMLLSLPVFLTILLVISILWTWTKLIKSNKSSSNPPPGPWKVPFIGNLHQLVHPLPHHRLRDLAKKFGPVMQLQVGEVSTVVISSSEAAKEVMKTHEINFVERPHLLAASVLFYNRKDIAFAPYGEYWRQLKKTSILELLSAKRVRSFKSIREEEVSNFITSIYSKEGSPINLSRMIFSLESGITAKTSIGKKCKNQEAFLPIVEELAEALGGLNMIDIFPSSKFLYMVSPVRSRLERMHREADAILESIISERRANSASASKTGKNEEDDLLGVLLNLQDHGNLEFQLTTSTIKAIILEMFSGGGDTSATALEWAMSELIKNPRVMEKAQKEVRQVFNDLGTIPDETSLHDLKFLKLIIKETLRLHPPVPMIPRECRKRCDVNGYDIDVKSKVLINAWAIGRDPSYWSEPERFYPERFINVSTDFKGSDFEFIPFGAGKRICPGMLFAMANTEFALAQMLYHFDWKPAGGLKPEDLDMTESFGGAVKRKQDLMLIPISHRSLVG</sequence>
<dbReference type="GO" id="GO:0004497">
    <property type="term" value="F:monooxygenase activity"/>
    <property type="evidence" value="ECO:0007669"/>
    <property type="project" value="UniProtKB-KW"/>
</dbReference>
<dbReference type="InterPro" id="IPR002401">
    <property type="entry name" value="Cyt_P450_E_grp-I"/>
</dbReference>
<dbReference type="Proteomes" id="UP001164929">
    <property type="component" value="Chromosome 11"/>
</dbReference>
<dbReference type="PRINTS" id="PR00385">
    <property type="entry name" value="P450"/>
</dbReference>
<dbReference type="PROSITE" id="PS00086">
    <property type="entry name" value="CYTOCHROME_P450"/>
    <property type="match status" value="1"/>
</dbReference>
<keyword evidence="3 8" id="KW-0349">Heme</keyword>
<evidence type="ECO:0000256" key="2">
    <source>
        <dbReference type="ARBA" id="ARBA00010617"/>
    </source>
</evidence>
<keyword evidence="11" id="KW-0812">Transmembrane</keyword>
<dbReference type="PANTHER" id="PTHR47955:SF8">
    <property type="entry name" value="CYTOCHROME P450 71D11-LIKE"/>
    <property type="match status" value="1"/>
</dbReference>
<evidence type="ECO:0000256" key="1">
    <source>
        <dbReference type="ARBA" id="ARBA00001971"/>
    </source>
</evidence>
<keyword evidence="13" id="KW-1185">Reference proteome</keyword>
<feature type="region of interest" description="Disordered" evidence="10">
    <location>
        <begin position="1"/>
        <end position="34"/>
    </location>
</feature>
<proteinExistence type="inferred from homology"/>